<dbReference type="GO" id="GO:0016787">
    <property type="term" value="F:hydrolase activity"/>
    <property type="evidence" value="ECO:0007669"/>
    <property type="project" value="UniProtKB-KW"/>
</dbReference>
<keyword evidence="9" id="KW-0808">Transferase</keyword>
<dbReference type="InterPro" id="IPR036286">
    <property type="entry name" value="LexA/Signal_pep-like_sf"/>
</dbReference>
<dbReference type="Gene3D" id="2.10.109.10">
    <property type="entry name" value="Umud Fragment, subunit A"/>
    <property type="match status" value="1"/>
</dbReference>
<sequence length="144" mass="16133">MENEQFYGAAYKGSKSYNQWDLKTADATGFGAAADDYMERGIDLNEQLIQNKPATFFMRMRGDAMIGAGIHDSDVVVVDRSLKPQSGRVVIAVLNGEMLIRRLERTINKVRLIPENKRFAATEVDPSCDTLEFWGVVTYAIHAL</sequence>
<dbReference type="EC" id="2.7.7.7" evidence="9"/>
<dbReference type="PANTHER" id="PTHR33516:SF2">
    <property type="entry name" value="LEXA REPRESSOR-RELATED"/>
    <property type="match status" value="1"/>
</dbReference>
<dbReference type="GO" id="GO:0003677">
    <property type="term" value="F:DNA binding"/>
    <property type="evidence" value="ECO:0007669"/>
    <property type="project" value="InterPro"/>
</dbReference>
<dbReference type="InterPro" id="IPR015927">
    <property type="entry name" value="Peptidase_S24_S26A/B/C"/>
</dbReference>
<organism evidence="9 10">
    <name type="scientific">Candidatus Pseudobacter hemicellulosilyticus</name>
    <dbReference type="NCBI Taxonomy" id="3121375"/>
    <lineage>
        <taxon>Bacteria</taxon>
        <taxon>Pseudomonadati</taxon>
        <taxon>Bacteroidota</taxon>
        <taxon>Chitinophagia</taxon>
        <taxon>Chitinophagales</taxon>
        <taxon>Chitinophagaceae</taxon>
        <taxon>Pseudobacter</taxon>
    </lineage>
</organism>
<evidence type="ECO:0000313" key="9">
    <source>
        <dbReference type="EMBL" id="WEK36559.1"/>
    </source>
</evidence>
<evidence type="ECO:0000256" key="5">
    <source>
        <dbReference type="ARBA" id="ARBA00023204"/>
    </source>
</evidence>
<proteinExistence type="inferred from homology"/>
<evidence type="ECO:0000256" key="1">
    <source>
        <dbReference type="ARBA" id="ARBA00007484"/>
    </source>
</evidence>
<dbReference type="InterPro" id="IPR050077">
    <property type="entry name" value="LexA_repressor"/>
</dbReference>
<keyword evidence="5" id="KW-0234">DNA repair</keyword>
<protein>
    <submittedName>
        <fullName evidence="9">Translesion error-prone DNA polymerase V autoproteolytic subunit</fullName>
        <ecNumber evidence="9">2.7.7.7</ecNumber>
    </submittedName>
</protein>
<dbReference type="GO" id="GO:0009432">
    <property type="term" value="P:SOS response"/>
    <property type="evidence" value="ECO:0007669"/>
    <property type="project" value="UniProtKB-KW"/>
</dbReference>
<keyword evidence="2" id="KW-0227">DNA damage</keyword>
<name>A0AAJ6BI63_9BACT</name>
<evidence type="ECO:0000256" key="2">
    <source>
        <dbReference type="ARBA" id="ARBA00022763"/>
    </source>
</evidence>
<dbReference type="EMBL" id="CP119311">
    <property type="protein sequence ID" value="WEK36559.1"/>
    <property type="molecule type" value="Genomic_DNA"/>
</dbReference>
<dbReference type="CDD" id="cd06529">
    <property type="entry name" value="S24_LexA-like"/>
    <property type="match status" value="1"/>
</dbReference>
<keyword evidence="6" id="KW-0742">SOS response</keyword>
<dbReference type="PANTHER" id="PTHR33516">
    <property type="entry name" value="LEXA REPRESSOR"/>
    <property type="match status" value="1"/>
</dbReference>
<dbReference type="Proteomes" id="UP001220610">
    <property type="component" value="Chromosome"/>
</dbReference>
<dbReference type="NCBIfam" id="NF007621">
    <property type="entry name" value="PRK10276.1"/>
    <property type="match status" value="1"/>
</dbReference>
<dbReference type="PRINTS" id="PR00726">
    <property type="entry name" value="LEXASERPTASE"/>
</dbReference>
<gene>
    <name evidence="9" type="primary">umuD</name>
    <name evidence="9" type="ORF">P0Y53_03520</name>
</gene>
<dbReference type="InterPro" id="IPR006197">
    <property type="entry name" value="Peptidase_S24_LexA"/>
</dbReference>
<keyword evidence="3 7" id="KW-0378">Hydrolase</keyword>
<dbReference type="AlphaFoldDB" id="A0AAJ6BI63"/>
<reference evidence="9" key="1">
    <citation type="submission" date="2023-03" db="EMBL/GenBank/DDBJ databases">
        <title>Andean soil-derived lignocellulolytic bacterial consortium as a source of novel taxa and putative plastic-active enzymes.</title>
        <authorList>
            <person name="Diaz-Garcia L."/>
            <person name="Chuvochina M."/>
            <person name="Feuerriegel G."/>
            <person name="Bunk B."/>
            <person name="Sproer C."/>
            <person name="Streit W.R."/>
            <person name="Rodriguez L.M."/>
            <person name="Overmann J."/>
            <person name="Jimenez D.J."/>
        </authorList>
    </citation>
    <scope>NUCLEOTIDE SEQUENCE</scope>
    <source>
        <strain evidence="9">MAG 7</strain>
    </source>
</reference>
<dbReference type="GO" id="GO:0003887">
    <property type="term" value="F:DNA-directed DNA polymerase activity"/>
    <property type="evidence" value="ECO:0007669"/>
    <property type="project" value="UniProtKB-EC"/>
</dbReference>
<keyword evidence="4 7" id="KW-0068">Autocatalytic cleavage</keyword>
<dbReference type="Pfam" id="PF00717">
    <property type="entry name" value="Peptidase_S24"/>
    <property type="match status" value="1"/>
</dbReference>
<comment type="similarity">
    <text evidence="1 7">Belongs to the peptidase S24 family.</text>
</comment>
<keyword evidence="9" id="KW-0548">Nucleotidyltransferase</keyword>
<dbReference type="InterPro" id="IPR039418">
    <property type="entry name" value="LexA-like"/>
</dbReference>
<dbReference type="GO" id="GO:0006355">
    <property type="term" value="P:regulation of DNA-templated transcription"/>
    <property type="evidence" value="ECO:0007669"/>
    <property type="project" value="InterPro"/>
</dbReference>
<evidence type="ECO:0000256" key="4">
    <source>
        <dbReference type="ARBA" id="ARBA00022813"/>
    </source>
</evidence>
<evidence type="ECO:0000256" key="3">
    <source>
        <dbReference type="ARBA" id="ARBA00022801"/>
    </source>
</evidence>
<evidence type="ECO:0000259" key="8">
    <source>
        <dbReference type="Pfam" id="PF00717"/>
    </source>
</evidence>
<accession>A0AAJ6BI63</accession>
<evidence type="ECO:0000256" key="6">
    <source>
        <dbReference type="ARBA" id="ARBA00023236"/>
    </source>
</evidence>
<dbReference type="GO" id="GO:0006281">
    <property type="term" value="P:DNA repair"/>
    <property type="evidence" value="ECO:0007669"/>
    <property type="project" value="UniProtKB-KW"/>
</dbReference>
<evidence type="ECO:0000256" key="7">
    <source>
        <dbReference type="RuleBase" id="RU003991"/>
    </source>
</evidence>
<evidence type="ECO:0000313" key="10">
    <source>
        <dbReference type="Proteomes" id="UP001220610"/>
    </source>
</evidence>
<feature type="domain" description="Peptidase S24/S26A/S26B/S26C" evidence="8">
    <location>
        <begin position="27"/>
        <end position="137"/>
    </location>
</feature>
<dbReference type="SUPFAM" id="SSF51306">
    <property type="entry name" value="LexA/Signal peptidase"/>
    <property type="match status" value="1"/>
</dbReference>